<dbReference type="Proteomes" id="UP000297348">
    <property type="component" value="Unassembled WGS sequence"/>
</dbReference>
<sequence length="77" mass="8402">MPVFAGFSKELAGKRQISAKNFALGYDMALVMVTRRIRAAYRLLDMSWNAEGAGPSQSAVLALKLEPIEHVSNLPVP</sequence>
<evidence type="ECO:0000313" key="1">
    <source>
        <dbReference type="EMBL" id="TGD18129.1"/>
    </source>
</evidence>
<reference evidence="1 2" key="1">
    <citation type="submission" date="2018-10" db="EMBL/GenBank/DDBJ databases">
        <title>Lactobacillus sp. R7 and Lactobacillus sp. R19 isolated from fermented mustard green product of Taiwan.</title>
        <authorList>
            <person name="Lin S.-T."/>
        </authorList>
    </citation>
    <scope>NUCLEOTIDE SEQUENCE [LARGE SCALE GENOMIC DNA]</scope>
    <source>
        <strain evidence="1 2">BCRC 81129</strain>
    </source>
</reference>
<keyword evidence="2" id="KW-1185">Reference proteome</keyword>
<protein>
    <submittedName>
        <fullName evidence="1">Uncharacterized protein</fullName>
    </submittedName>
</protein>
<proteinExistence type="predicted"/>
<name>A0A4Z0J882_9LACO</name>
<comment type="caution">
    <text evidence="1">The sequence shown here is derived from an EMBL/GenBank/DDBJ whole genome shotgun (WGS) entry which is preliminary data.</text>
</comment>
<organism evidence="1 2">
    <name type="scientific">Levilactobacillus suantsaiihabitans</name>
    <dbReference type="NCBI Taxonomy" id="2487722"/>
    <lineage>
        <taxon>Bacteria</taxon>
        <taxon>Bacillati</taxon>
        <taxon>Bacillota</taxon>
        <taxon>Bacilli</taxon>
        <taxon>Lactobacillales</taxon>
        <taxon>Lactobacillaceae</taxon>
        <taxon>Levilactobacillus</taxon>
    </lineage>
</organism>
<dbReference type="EMBL" id="RKLX01000016">
    <property type="protein sequence ID" value="TGD18129.1"/>
    <property type="molecule type" value="Genomic_DNA"/>
</dbReference>
<gene>
    <name evidence="1" type="ORF">EGT51_09460</name>
</gene>
<accession>A0A4Z0J882</accession>
<evidence type="ECO:0000313" key="2">
    <source>
        <dbReference type="Proteomes" id="UP000297348"/>
    </source>
</evidence>
<dbReference type="AlphaFoldDB" id="A0A4Z0J882"/>